<evidence type="ECO:0000313" key="2">
    <source>
        <dbReference type="Proteomes" id="UP001241110"/>
    </source>
</evidence>
<protein>
    <submittedName>
        <fullName evidence="1">Uncharacterized protein</fullName>
    </submittedName>
</protein>
<sequence length="72" mass="8407">MDVLAVVHQELMHFADRFEKIGQLTFKPRSKGHGSYGVVGTIEDFQRQFDLAPVYKAIHRSEWFPLQDFLAR</sequence>
<evidence type="ECO:0000313" key="1">
    <source>
        <dbReference type="EMBL" id="MDJ1478865.1"/>
    </source>
</evidence>
<dbReference type="AlphaFoldDB" id="A0AAE3QJY7"/>
<dbReference type="RefSeq" id="WP_313974595.1">
    <property type="nucleotide sequence ID" value="NZ_JASJOS010000001.1"/>
</dbReference>
<dbReference type="Proteomes" id="UP001241110">
    <property type="component" value="Unassembled WGS sequence"/>
</dbReference>
<accession>A0AAE3QJY7</accession>
<gene>
    <name evidence="1" type="ORF">QNI16_00130</name>
</gene>
<dbReference type="EMBL" id="JASJOS010000001">
    <property type="protein sequence ID" value="MDJ1478865.1"/>
    <property type="molecule type" value="Genomic_DNA"/>
</dbReference>
<organism evidence="1 2">
    <name type="scientific">Xanthocytophaga flava</name>
    <dbReference type="NCBI Taxonomy" id="3048013"/>
    <lineage>
        <taxon>Bacteria</taxon>
        <taxon>Pseudomonadati</taxon>
        <taxon>Bacteroidota</taxon>
        <taxon>Cytophagia</taxon>
        <taxon>Cytophagales</taxon>
        <taxon>Rhodocytophagaceae</taxon>
        <taxon>Xanthocytophaga</taxon>
    </lineage>
</organism>
<comment type="caution">
    <text evidence="1">The sequence shown here is derived from an EMBL/GenBank/DDBJ whole genome shotgun (WGS) entry which is preliminary data.</text>
</comment>
<name>A0AAE3QJY7_9BACT</name>
<reference evidence="1" key="1">
    <citation type="submission" date="2023-05" db="EMBL/GenBank/DDBJ databases">
        <authorList>
            <person name="Zhang X."/>
        </authorList>
    </citation>
    <scope>NUCLEOTIDE SEQUENCE</scope>
    <source>
        <strain evidence="1">YF14B1</strain>
    </source>
</reference>
<proteinExistence type="predicted"/>